<proteinExistence type="inferred from homology"/>
<evidence type="ECO:0000313" key="3">
    <source>
        <dbReference type="Proteomes" id="UP001157440"/>
    </source>
</evidence>
<dbReference type="PANTHER" id="PTHR42928">
    <property type="entry name" value="TRICARBOXYLATE-BINDING PROTEIN"/>
    <property type="match status" value="1"/>
</dbReference>
<dbReference type="PANTHER" id="PTHR42928:SF5">
    <property type="entry name" value="BLR1237 PROTEIN"/>
    <property type="match status" value="1"/>
</dbReference>
<dbReference type="AlphaFoldDB" id="A0AA37WVN0"/>
<sequence>MGSLTRRGLGILTLGAALATGAMDPLPGAAQAQPAWPTRTVSLIVPYSAGGATDVLARKVAEGLSSALGKTVVVDNRPGAGGTLGTALAANAKPDGYTLFLGQVSSHGIAPNLYTHLRYDPVTSFVPIVFIETIPNILAVNKDLPVNSVDELIAYAKAHPDALNFASSGAGASTHLSGEMFKAMTGIKMTHVPFHGSAQALVSVMGNQTQLIFDNMPSVYPYVTAGNMKALAVTTLKPSPQAPHIPTIAEATKSADLSRYDVSAWFGLYAPANTPRPIVDRVNAAVNAMLKEPGFVKFIVDNGGVPEGGTPEDLGRFGEGELKKWKTVIEQAGVPKM</sequence>
<reference evidence="3" key="1">
    <citation type="journal article" date="2019" name="Int. J. Syst. Evol. Microbiol.">
        <title>The Global Catalogue of Microorganisms (GCM) 10K type strain sequencing project: providing services to taxonomists for standard genome sequencing and annotation.</title>
        <authorList>
            <consortium name="The Broad Institute Genomics Platform"/>
            <consortium name="The Broad Institute Genome Sequencing Center for Infectious Disease"/>
            <person name="Wu L."/>
            <person name="Ma J."/>
        </authorList>
    </citation>
    <scope>NUCLEOTIDE SEQUENCE [LARGE SCALE GENOMIC DNA]</scope>
    <source>
        <strain evidence="3">NBRC 103632</strain>
    </source>
</reference>
<evidence type="ECO:0000256" key="1">
    <source>
        <dbReference type="ARBA" id="ARBA00006987"/>
    </source>
</evidence>
<comment type="caution">
    <text evidence="2">The sequence shown here is derived from an EMBL/GenBank/DDBJ whole genome shotgun (WGS) entry which is preliminary data.</text>
</comment>
<evidence type="ECO:0000313" key="2">
    <source>
        <dbReference type="EMBL" id="GLS72343.1"/>
    </source>
</evidence>
<organism evidence="2 3">
    <name type="scientific">Methylobacterium tardum</name>
    <dbReference type="NCBI Taxonomy" id="374432"/>
    <lineage>
        <taxon>Bacteria</taxon>
        <taxon>Pseudomonadati</taxon>
        <taxon>Pseudomonadota</taxon>
        <taxon>Alphaproteobacteria</taxon>
        <taxon>Hyphomicrobiales</taxon>
        <taxon>Methylobacteriaceae</taxon>
        <taxon>Methylobacterium</taxon>
    </lineage>
</organism>
<protein>
    <submittedName>
        <fullName evidence="2">MFS transporter</fullName>
    </submittedName>
</protein>
<dbReference type="RefSeq" id="WP_238195339.1">
    <property type="nucleotide sequence ID" value="NZ_BPQZ01000004.1"/>
</dbReference>
<dbReference type="EMBL" id="BSPL01000023">
    <property type="protein sequence ID" value="GLS72343.1"/>
    <property type="molecule type" value="Genomic_DNA"/>
</dbReference>
<dbReference type="Gene3D" id="3.40.190.150">
    <property type="entry name" value="Bordetella uptake gene, domain 1"/>
    <property type="match status" value="1"/>
</dbReference>
<dbReference type="PIRSF" id="PIRSF017082">
    <property type="entry name" value="YflP"/>
    <property type="match status" value="1"/>
</dbReference>
<name>A0AA37WVN0_9HYPH</name>
<dbReference type="SUPFAM" id="SSF53850">
    <property type="entry name" value="Periplasmic binding protein-like II"/>
    <property type="match status" value="1"/>
</dbReference>
<dbReference type="InterPro" id="IPR005064">
    <property type="entry name" value="BUG"/>
</dbReference>
<dbReference type="Pfam" id="PF03401">
    <property type="entry name" value="TctC"/>
    <property type="match status" value="1"/>
</dbReference>
<accession>A0AA37WVN0</accession>
<dbReference type="Gene3D" id="3.40.190.10">
    <property type="entry name" value="Periplasmic binding protein-like II"/>
    <property type="match status" value="1"/>
</dbReference>
<dbReference type="Proteomes" id="UP001157440">
    <property type="component" value="Unassembled WGS sequence"/>
</dbReference>
<gene>
    <name evidence="2" type="ORF">GCM10007890_43580</name>
</gene>
<dbReference type="InterPro" id="IPR042100">
    <property type="entry name" value="Bug_dom1"/>
</dbReference>
<comment type="similarity">
    <text evidence="1">Belongs to the UPF0065 (bug) family.</text>
</comment>
<dbReference type="CDD" id="cd07012">
    <property type="entry name" value="PBP2_Bug_TTT"/>
    <property type="match status" value="1"/>
</dbReference>
<keyword evidence="3" id="KW-1185">Reference proteome</keyword>